<dbReference type="PATRIC" id="fig|1227363.6.peg.480"/>
<comment type="caution">
    <text evidence="2">The sequence shown here is derived from an EMBL/GenBank/DDBJ whole genome shotgun (WGS) entry which is preliminary data.</text>
</comment>
<protein>
    <submittedName>
        <fullName evidence="2">Phage protein</fullName>
    </submittedName>
</protein>
<accession>M5J4Q5</accession>
<sequence>MNNEVQNNEFLSWDGSFIAQDTEFILLDEGVYNFKITKMERKIHSGSEKIPNGTPFAEITYSINTKRGTTIIKDKLFLLKNWQWKLTAFFKSVGQKVVDGQPFQPNWNVIGATGKAEIGQHEYTNRNGDNRKSNQISRYLAPNDPQPALNESSNQQTQQAQQNFNNFNNGAGAF</sequence>
<gene>
    <name evidence="2" type="ORF">D271_02449</name>
</gene>
<dbReference type="EMBL" id="ANAG01000007">
    <property type="protein sequence ID" value="EKW99403.1"/>
    <property type="molecule type" value="Genomic_DNA"/>
</dbReference>
<evidence type="ECO:0000313" key="3">
    <source>
        <dbReference type="Proteomes" id="UP000011912"/>
    </source>
</evidence>
<organism evidence="2 3">
    <name type="scientific">Ligilactobacillus saerimneri 30a</name>
    <dbReference type="NCBI Taxonomy" id="1227363"/>
    <lineage>
        <taxon>Bacteria</taxon>
        <taxon>Bacillati</taxon>
        <taxon>Bacillota</taxon>
        <taxon>Bacilli</taxon>
        <taxon>Lactobacillales</taxon>
        <taxon>Lactobacillaceae</taxon>
        <taxon>Ligilactobacillus</taxon>
    </lineage>
</organism>
<reference evidence="2 3" key="1">
    <citation type="journal article" date="2013" name="Genome Announc.">
        <title>Genome Sequence of Lactobacillus saerimneri 30a (Formerly Lactobacillus sp. Strain 30a), a Reference Lactic Acid Bacterium Strain Producing Biogenic Amines.</title>
        <authorList>
            <person name="Romano A."/>
            <person name="Trip H."/>
            <person name="Campbell-Sills H."/>
            <person name="Bouchez O."/>
            <person name="Sherman D."/>
            <person name="Lolkema J.S."/>
            <person name="Lucas P.M."/>
        </authorList>
    </citation>
    <scope>NUCLEOTIDE SEQUENCE [LARGE SCALE GENOMIC DNA]</scope>
    <source>
        <strain evidence="2 3">30a</strain>
    </source>
</reference>
<dbReference type="RefSeq" id="WP_009552354.1">
    <property type="nucleotide sequence ID" value="NZ_ANAG01000007.1"/>
</dbReference>
<dbReference type="Proteomes" id="UP000011912">
    <property type="component" value="Unassembled WGS sequence"/>
</dbReference>
<dbReference type="AlphaFoldDB" id="M5J4Q5"/>
<proteinExistence type="predicted"/>
<dbReference type="STRING" id="1227363.D271_02449"/>
<name>M5J4Q5_9LACO</name>
<feature type="region of interest" description="Disordered" evidence="1">
    <location>
        <begin position="141"/>
        <end position="160"/>
    </location>
</feature>
<evidence type="ECO:0000256" key="1">
    <source>
        <dbReference type="SAM" id="MobiDB-lite"/>
    </source>
</evidence>
<evidence type="ECO:0000313" key="2">
    <source>
        <dbReference type="EMBL" id="EKW99403.1"/>
    </source>
</evidence>
<keyword evidence="3" id="KW-1185">Reference proteome</keyword>